<dbReference type="InterPro" id="IPR018060">
    <property type="entry name" value="HTH_AraC"/>
</dbReference>
<dbReference type="PROSITE" id="PS01124">
    <property type="entry name" value="HTH_ARAC_FAMILY_2"/>
    <property type="match status" value="1"/>
</dbReference>
<proteinExistence type="predicted"/>
<dbReference type="InterPro" id="IPR052158">
    <property type="entry name" value="INH-QAR"/>
</dbReference>
<dbReference type="Gene3D" id="3.40.50.880">
    <property type="match status" value="1"/>
</dbReference>
<keyword evidence="2" id="KW-0238">DNA-binding</keyword>
<dbReference type="InterPro" id="IPR009057">
    <property type="entry name" value="Homeodomain-like_sf"/>
</dbReference>
<dbReference type="PANTHER" id="PTHR43130:SF3">
    <property type="entry name" value="HTH-TYPE TRANSCRIPTIONAL REGULATOR RV1931C"/>
    <property type="match status" value="1"/>
</dbReference>
<dbReference type="CDD" id="cd03137">
    <property type="entry name" value="GATase1_AraC_1"/>
    <property type="match status" value="1"/>
</dbReference>
<evidence type="ECO:0000313" key="5">
    <source>
        <dbReference type="EMBL" id="MBC3909382.1"/>
    </source>
</evidence>
<dbReference type="InterPro" id="IPR029062">
    <property type="entry name" value="Class_I_gatase-like"/>
</dbReference>
<reference evidence="5 6" key="1">
    <citation type="submission" date="2020-08" db="EMBL/GenBank/DDBJ databases">
        <title>Novel species isolated from subtropical streams in China.</title>
        <authorList>
            <person name="Lu H."/>
        </authorList>
    </citation>
    <scope>NUCLEOTIDE SEQUENCE [LARGE SCALE GENOMIC DNA]</scope>
    <source>
        <strain evidence="5 6">NL8W</strain>
    </source>
</reference>
<accession>A0ABR6ZC98</accession>
<dbReference type="PANTHER" id="PTHR43130">
    <property type="entry name" value="ARAC-FAMILY TRANSCRIPTIONAL REGULATOR"/>
    <property type="match status" value="1"/>
</dbReference>
<comment type="caution">
    <text evidence="5">The sequence shown here is derived from an EMBL/GenBank/DDBJ whole genome shotgun (WGS) entry which is preliminary data.</text>
</comment>
<dbReference type="PROSITE" id="PS00041">
    <property type="entry name" value="HTH_ARAC_FAMILY_1"/>
    <property type="match status" value="1"/>
</dbReference>
<dbReference type="SMART" id="SM00342">
    <property type="entry name" value="HTH_ARAC"/>
    <property type="match status" value="1"/>
</dbReference>
<dbReference type="SUPFAM" id="SSF46689">
    <property type="entry name" value="Homeodomain-like"/>
    <property type="match status" value="2"/>
</dbReference>
<evidence type="ECO:0000256" key="1">
    <source>
        <dbReference type="ARBA" id="ARBA00023015"/>
    </source>
</evidence>
<dbReference type="Pfam" id="PF12833">
    <property type="entry name" value="HTH_18"/>
    <property type="match status" value="1"/>
</dbReference>
<organism evidence="5 6">
    <name type="scientific">Undibacterium umbellatum</name>
    <dbReference type="NCBI Taxonomy" id="2762300"/>
    <lineage>
        <taxon>Bacteria</taxon>
        <taxon>Pseudomonadati</taxon>
        <taxon>Pseudomonadota</taxon>
        <taxon>Betaproteobacteria</taxon>
        <taxon>Burkholderiales</taxon>
        <taxon>Oxalobacteraceae</taxon>
        <taxon>Undibacterium</taxon>
    </lineage>
</organism>
<dbReference type="EMBL" id="JACOFX010000010">
    <property type="protein sequence ID" value="MBC3909382.1"/>
    <property type="molecule type" value="Genomic_DNA"/>
</dbReference>
<dbReference type="Pfam" id="PF01965">
    <property type="entry name" value="DJ-1_PfpI"/>
    <property type="match status" value="1"/>
</dbReference>
<keyword evidence="3" id="KW-0804">Transcription</keyword>
<dbReference type="InterPro" id="IPR018062">
    <property type="entry name" value="HTH_AraC-typ_CS"/>
</dbReference>
<sequence>MQISIPEKIVNIAVLAFDGISPFHLSVPCMVFGEHHGGLAMPEFDLKVCLDQTGKIHKEVRTNAGFGILVRHGLTTLARADMVVVPSWHDDLRPAPPALLKALRQAHQRGARLIGLCLGAFVLAEAGLLDGRSATTHWALAKAFSERYPQISLDPNVLYVDHGDVITSAGTAAGIDCCLHVLRTGYGADVAAHVARRLVVAPHRQGGQAQYIEQPLAVLATDERLVKVLEWMLAHLAEPQQLDHLAQRALMSRRSFTRHFQQQTGTTVGKWLLNQRLALAQRQLETSKRGIDDIAADTGFGTGLLLRRYFAREFGISPSAYRREFQGNA</sequence>
<keyword evidence="1" id="KW-0805">Transcription regulation</keyword>
<dbReference type="Proteomes" id="UP000646911">
    <property type="component" value="Unassembled WGS sequence"/>
</dbReference>
<dbReference type="SUPFAM" id="SSF52317">
    <property type="entry name" value="Class I glutamine amidotransferase-like"/>
    <property type="match status" value="1"/>
</dbReference>
<evidence type="ECO:0000256" key="3">
    <source>
        <dbReference type="ARBA" id="ARBA00023163"/>
    </source>
</evidence>
<evidence type="ECO:0000313" key="6">
    <source>
        <dbReference type="Proteomes" id="UP000646911"/>
    </source>
</evidence>
<gene>
    <name evidence="5" type="ORF">H8L47_17625</name>
</gene>
<evidence type="ECO:0000259" key="4">
    <source>
        <dbReference type="PROSITE" id="PS01124"/>
    </source>
</evidence>
<protein>
    <submittedName>
        <fullName evidence="5">Helix-turn-helix domain-containing protein</fullName>
    </submittedName>
</protein>
<dbReference type="RefSeq" id="WP_186954916.1">
    <property type="nucleotide sequence ID" value="NZ_JACOFX010000010.1"/>
</dbReference>
<dbReference type="InterPro" id="IPR002818">
    <property type="entry name" value="DJ-1/PfpI"/>
</dbReference>
<feature type="domain" description="HTH araC/xylS-type" evidence="4">
    <location>
        <begin position="226"/>
        <end position="324"/>
    </location>
</feature>
<name>A0ABR6ZC98_9BURK</name>
<evidence type="ECO:0000256" key="2">
    <source>
        <dbReference type="ARBA" id="ARBA00023125"/>
    </source>
</evidence>
<dbReference type="Gene3D" id="1.10.10.60">
    <property type="entry name" value="Homeodomain-like"/>
    <property type="match status" value="1"/>
</dbReference>
<keyword evidence="6" id="KW-1185">Reference proteome</keyword>